<dbReference type="Proteomes" id="UP000749471">
    <property type="component" value="Unassembled WGS sequence"/>
</dbReference>
<keyword evidence="3 5" id="KW-1133">Transmembrane helix</keyword>
<feature type="transmembrane region" description="Helical" evidence="5">
    <location>
        <begin position="25"/>
        <end position="43"/>
    </location>
</feature>
<name>A0ABS6E476_9FIRM</name>
<evidence type="ECO:0000256" key="1">
    <source>
        <dbReference type="ARBA" id="ARBA00004141"/>
    </source>
</evidence>
<evidence type="ECO:0000256" key="4">
    <source>
        <dbReference type="ARBA" id="ARBA00023136"/>
    </source>
</evidence>
<comment type="subcellular location">
    <subcellularLocation>
        <location evidence="1">Membrane</location>
        <topology evidence="1">Multi-pass membrane protein</topology>
    </subcellularLocation>
</comment>
<keyword evidence="7" id="KW-1185">Reference proteome</keyword>
<evidence type="ECO:0000256" key="2">
    <source>
        <dbReference type="ARBA" id="ARBA00022692"/>
    </source>
</evidence>
<evidence type="ECO:0000313" key="7">
    <source>
        <dbReference type="Proteomes" id="UP000749471"/>
    </source>
</evidence>
<evidence type="ECO:0000313" key="6">
    <source>
        <dbReference type="EMBL" id="MBU5437621.1"/>
    </source>
</evidence>
<accession>A0ABS6E476</accession>
<evidence type="ECO:0000256" key="3">
    <source>
        <dbReference type="ARBA" id="ARBA00022989"/>
    </source>
</evidence>
<evidence type="ECO:0000256" key="5">
    <source>
        <dbReference type="SAM" id="Phobius"/>
    </source>
</evidence>
<gene>
    <name evidence="6" type="ORF">KQI42_06360</name>
</gene>
<keyword evidence="4 5" id="KW-0472">Membrane</keyword>
<proteinExistence type="predicted"/>
<protein>
    <submittedName>
        <fullName evidence="6">Phage holin family protein</fullName>
    </submittedName>
</protein>
<organism evidence="6 7">
    <name type="scientific">Tissierella simiarum</name>
    <dbReference type="NCBI Taxonomy" id="2841534"/>
    <lineage>
        <taxon>Bacteria</taxon>
        <taxon>Bacillati</taxon>
        <taxon>Bacillota</taxon>
        <taxon>Tissierellia</taxon>
        <taxon>Tissierellales</taxon>
        <taxon>Tissierellaceae</taxon>
        <taxon>Tissierella</taxon>
    </lineage>
</organism>
<dbReference type="Pfam" id="PF05105">
    <property type="entry name" value="Phage_holin_4_1"/>
    <property type="match status" value="1"/>
</dbReference>
<reference evidence="6 7" key="1">
    <citation type="submission" date="2021-06" db="EMBL/GenBank/DDBJ databases">
        <authorList>
            <person name="Sun Q."/>
            <person name="Li D."/>
        </authorList>
    </citation>
    <scope>NUCLEOTIDE SEQUENCE [LARGE SCALE GENOMIC DNA]</scope>
    <source>
        <strain evidence="6 7">MSJ-40</strain>
    </source>
</reference>
<dbReference type="EMBL" id="JAHLPM010000004">
    <property type="protein sequence ID" value="MBU5437621.1"/>
    <property type="molecule type" value="Genomic_DNA"/>
</dbReference>
<dbReference type="InterPro" id="IPR006480">
    <property type="entry name" value="Phage_holin_4_1"/>
</dbReference>
<sequence length="56" mass="6115">MYGVIATVGTALTYLIGGWNTSLKILAIFIIMDYLTGIMNGFINKKLSSSVLETRT</sequence>
<keyword evidence="2 5" id="KW-0812">Transmembrane</keyword>
<comment type="caution">
    <text evidence="6">The sequence shown here is derived from an EMBL/GenBank/DDBJ whole genome shotgun (WGS) entry which is preliminary data.</text>
</comment>